<evidence type="ECO:0000256" key="1">
    <source>
        <dbReference type="ARBA" id="ARBA00006739"/>
    </source>
</evidence>
<evidence type="ECO:0000313" key="6">
    <source>
        <dbReference type="Proteomes" id="UP001465426"/>
    </source>
</evidence>
<dbReference type="Pfam" id="PF00535">
    <property type="entry name" value="Glycos_transf_2"/>
    <property type="match status" value="1"/>
</dbReference>
<keyword evidence="6" id="KW-1185">Reference proteome</keyword>
<protein>
    <submittedName>
        <fullName evidence="5">Glycosyltransferase family 2 protein</fullName>
        <ecNumber evidence="5">2.4.-.-</ecNumber>
    </submittedName>
</protein>
<proteinExistence type="inferred from homology"/>
<dbReference type="CDD" id="cd00761">
    <property type="entry name" value="Glyco_tranf_GTA_type"/>
    <property type="match status" value="1"/>
</dbReference>
<dbReference type="PANTHER" id="PTHR22916">
    <property type="entry name" value="GLYCOSYLTRANSFERASE"/>
    <property type="match status" value="1"/>
</dbReference>
<sequence>MVELSIIIPISNADKYLDKCISSVLNQTYKNIELILVDDGSNDYSLSICQKYQLLDKRVKFYHQDNNGPSSASNVGLEYAIGEYVAFIDADDYISEDMYKELMALIKKENCDLIISPLIHEFIGRKNKKVFPSNLYYYGLINNSSVDVNKIYPLFETSLINGPCGKIYKASTIKEHQLRMPEEIRYAEDLMFNIGYFNIAKIFILQIKPFTKKNQVL</sequence>
<comment type="caution">
    <text evidence="5">The sequence shown here is derived from an EMBL/GenBank/DDBJ whole genome shotgun (WGS) entry which is preliminary data.</text>
</comment>
<dbReference type="Gene3D" id="3.90.550.10">
    <property type="entry name" value="Spore Coat Polysaccharide Biosynthesis Protein SpsA, Chain A"/>
    <property type="match status" value="1"/>
</dbReference>
<evidence type="ECO:0000313" key="5">
    <source>
        <dbReference type="EMBL" id="MEQ2468179.1"/>
    </source>
</evidence>
<evidence type="ECO:0000259" key="4">
    <source>
        <dbReference type="Pfam" id="PF00535"/>
    </source>
</evidence>
<evidence type="ECO:0000256" key="3">
    <source>
        <dbReference type="ARBA" id="ARBA00022679"/>
    </source>
</evidence>
<dbReference type="Proteomes" id="UP001465426">
    <property type="component" value="Unassembled WGS sequence"/>
</dbReference>
<dbReference type="RefSeq" id="WP_349205329.1">
    <property type="nucleotide sequence ID" value="NZ_JBBMFN010000082.1"/>
</dbReference>
<accession>A0ABV1F465</accession>
<dbReference type="GO" id="GO:0016757">
    <property type="term" value="F:glycosyltransferase activity"/>
    <property type="evidence" value="ECO:0007669"/>
    <property type="project" value="UniProtKB-KW"/>
</dbReference>
<dbReference type="PANTHER" id="PTHR22916:SF51">
    <property type="entry name" value="GLYCOSYLTRANSFERASE EPSH-RELATED"/>
    <property type="match status" value="1"/>
</dbReference>
<dbReference type="EC" id="2.4.-.-" evidence="5"/>
<dbReference type="EMBL" id="JBBMFN010000082">
    <property type="protein sequence ID" value="MEQ2468179.1"/>
    <property type="molecule type" value="Genomic_DNA"/>
</dbReference>
<organism evidence="5 6">
    <name type="scientific">Niallia hominis</name>
    <dbReference type="NCBI Taxonomy" id="3133173"/>
    <lineage>
        <taxon>Bacteria</taxon>
        <taxon>Bacillati</taxon>
        <taxon>Bacillota</taxon>
        <taxon>Bacilli</taxon>
        <taxon>Bacillales</taxon>
        <taxon>Bacillaceae</taxon>
        <taxon>Niallia</taxon>
    </lineage>
</organism>
<name>A0ABV1F465_9BACI</name>
<gene>
    <name evidence="5" type="ORF">WMO63_21195</name>
</gene>
<keyword evidence="3 5" id="KW-0808">Transferase</keyword>
<feature type="domain" description="Glycosyltransferase 2-like" evidence="4">
    <location>
        <begin position="5"/>
        <end position="131"/>
    </location>
</feature>
<keyword evidence="2 5" id="KW-0328">Glycosyltransferase</keyword>
<comment type="similarity">
    <text evidence="1">Belongs to the glycosyltransferase 2 family.</text>
</comment>
<reference evidence="5 6" key="1">
    <citation type="submission" date="2024-03" db="EMBL/GenBank/DDBJ databases">
        <title>Human intestinal bacterial collection.</title>
        <authorList>
            <person name="Pauvert C."/>
            <person name="Hitch T.C.A."/>
            <person name="Clavel T."/>
        </authorList>
    </citation>
    <scope>NUCLEOTIDE SEQUENCE [LARGE SCALE GENOMIC DNA]</scope>
    <source>
        <strain evidence="5 6">CLA-SR-H024</strain>
    </source>
</reference>
<dbReference type="InterPro" id="IPR029044">
    <property type="entry name" value="Nucleotide-diphossugar_trans"/>
</dbReference>
<evidence type="ECO:0000256" key="2">
    <source>
        <dbReference type="ARBA" id="ARBA00022676"/>
    </source>
</evidence>
<dbReference type="SUPFAM" id="SSF53448">
    <property type="entry name" value="Nucleotide-diphospho-sugar transferases"/>
    <property type="match status" value="1"/>
</dbReference>
<dbReference type="InterPro" id="IPR001173">
    <property type="entry name" value="Glyco_trans_2-like"/>
</dbReference>